<reference evidence="2" key="1">
    <citation type="submission" date="2020-03" db="EMBL/GenBank/DDBJ databases">
        <title>Roseovarius gahaiensis sp. nov., isolated from Gahai Saline Lake, China.</title>
        <authorList>
            <person name="Sun X."/>
        </authorList>
    </citation>
    <scope>NUCLEOTIDE SEQUENCE</scope>
    <source>
        <strain evidence="2">GH877</strain>
    </source>
</reference>
<dbReference type="RefSeq" id="WP_167196898.1">
    <property type="nucleotide sequence ID" value="NZ_JAAORB010000019.1"/>
</dbReference>
<keyword evidence="1" id="KW-1133">Transmembrane helix</keyword>
<evidence type="ECO:0000313" key="3">
    <source>
        <dbReference type="Proteomes" id="UP000639775"/>
    </source>
</evidence>
<comment type="caution">
    <text evidence="2">The sequence shown here is derived from an EMBL/GenBank/DDBJ whole genome shotgun (WGS) entry which is preliminary data.</text>
</comment>
<gene>
    <name evidence="2" type="ORF">HAT86_10345</name>
</gene>
<organism evidence="2 3">
    <name type="scientific">Roseovarius gahaiensis</name>
    <dbReference type="NCBI Taxonomy" id="2716691"/>
    <lineage>
        <taxon>Bacteria</taxon>
        <taxon>Pseudomonadati</taxon>
        <taxon>Pseudomonadota</taxon>
        <taxon>Alphaproteobacteria</taxon>
        <taxon>Rhodobacterales</taxon>
        <taxon>Roseobacteraceae</taxon>
        <taxon>Roseovarius</taxon>
    </lineage>
</organism>
<protein>
    <submittedName>
        <fullName evidence="2">Uncharacterized protein</fullName>
    </submittedName>
</protein>
<dbReference type="AlphaFoldDB" id="A0A967BF77"/>
<dbReference type="EMBL" id="JAAORB010000019">
    <property type="protein sequence ID" value="NHQ74861.1"/>
    <property type="molecule type" value="Genomic_DNA"/>
</dbReference>
<keyword evidence="1" id="KW-0472">Membrane</keyword>
<feature type="transmembrane region" description="Helical" evidence="1">
    <location>
        <begin position="51"/>
        <end position="72"/>
    </location>
</feature>
<accession>A0A967BF77</accession>
<name>A0A967BF77_9RHOB</name>
<sequence>MTDTLDTFDQRLKRITKSRSRMRDGYVGQVSKDGLIVFRPKRRRLAFSPRGFALVLLGFVGFKALIMAHLGLNTYQDRITALQQGSMVEQAGAFVMQPDPVTVKAASYLRPYLK</sequence>
<evidence type="ECO:0000256" key="1">
    <source>
        <dbReference type="SAM" id="Phobius"/>
    </source>
</evidence>
<evidence type="ECO:0000313" key="2">
    <source>
        <dbReference type="EMBL" id="NHQ74861.1"/>
    </source>
</evidence>
<keyword evidence="3" id="KW-1185">Reference proteome</keyword>
<proteinExistence type="predicted"/>
<keyword evidence="1" id="KW-0812">Transmembrane</keyword>
<dbReference type="Proteomes" id="UP000639775">
    <property type="component" value="Unassembled WGS sequence"/>
</dbReference>